<evidence type="ECO:0000313" key="1">
    <source>
        <dbReference type="EMBL" id="KAG7517221.1"/>
    </source>
</evidence>
<dbReference type="Proteomes" id="UP000693946">
    <property type="component" value="Linkage Group LG12"/>
</dbReference>
<reference evidence="1 2" key="1">
    <citation type="journal article" date="2021" name="Sci. Rep.">
        <title>Chromosome anchoring in Senegalese sole (Solea senegalensis) reveals sex-associated markers and genome rearrangements in flatfish.</title>
        <authorList>
            <person name="Guerrero-Cozar I."/>
            <person name="Gomez-Garrido J."/>
            <person name="Berbel C."/>
            <person name="Martinez-Blanch J.F."/>
            <person name="Alioto T."/>
            <person name="Claros M.G."/>
            <person name="Gagnaire P.A."/>
            <person name="Manchado M."/>
        </authorList>
    </citation>
    <scope>NUCLEOTIDE SEQUENCE [LARGE SCALE GENOMIC DNA]</scope>
    <source>
        <strain evidence="1">Sse05_10M</strain>
    </source>
</reference>
<organism evidence="1 2">
    <name type="scientific">Solea senegalensis</name>
    <name type="common">Senegalese sole</name>
    <dbReference type="NCBI Taxonomy" id="28829"/>
    <lineage>
        <taxon>Eukaryota</taxon>
        <taxon>Metazoa</taxon>
        <taxon>Chordata</taxon>
        <taxon>Craniata</taxon>
        <taxon>Vertebrata</taxon>
        <taxon>Euteleostomi</taxon>
        <taxon>Actinopterygii</taxon>
        <taxon>Neopterygii</taxon>
        <taxon>Teleostei</taxon>
        <taxon>Neoteleostei</taxon>
        <taxon>Acanthomorphata</taxon>
        <taxon>Carangaria</taxon>
        <taxon>Pleuronectiformes</taxon>
        <taxon>Pleuronectoidei</taxon>
        <taxon>Soleidae</taxon>
        <taxon>Solea</taxon>
    </lineage>
</organism>
<keyword evidence="2" id="KW-1185">Reference proteome</keyword>
<dbReference type="EMBL" id="JAGKHQ010000004">
    <property type="protein sequence ID" value="KAG7517221.1"/>
    <property type="molecule type" value="Genomic_DNA"/>
</dbReference>
<evidence type="ECO:0000313" key="2">
    <source>
        <dbReference type="Proteomes" id="UP000693946"/>
    </source>
</evidence>
<dbReference type="AlphaFoldDB" id="A0AAV6SIH4"/>
<accession>A0AAV6SIH4</accession>
<gene>
    <name evidence="1" type="ORF">JOB18_001554</name>
</gene>
<sequence length="127" mass="14022">METCGEGTENSRTAYILRVASLMYVLCDTGCTKGHSLSHMHMYGQTVMPLKHSTPYVTPDGNANSGCCYIKKSDTNGSNESHKYGDLLFHREDARVVVRNPVSSAVNVVFSLLSCLYCLKGHQLMQI</sequence>
<proteinExistence type="predicted"/>
<name>A0AAV6SIH4_SOLSE</name>
<comment type="caution">
    <text evidence="1">The sequence shown here is derived from an EMBL/GenBank/DDBJ whole genome shotgun (WGS) entry which is preliminary data.</text>
</comment>
<protein>
    <submittedName>
        <fullName evidence="1">Uncharacterized protein</fullName>
    </submittedName>
</protein>